<feature type="region of interest" description="Disordered" evidence="1">
    <location>
        <begin position="270"/>
        <end position="308"/>
    </location>
</feature>
<proteinExistence type="predicted"/>
<dbReference type="PANTHER" id="PTHR28058">
    <property type="entry name" value="37S RIBOSOMAL PROTEIN MRP51, MITOCHONDRIAL"/>
    <property type="match status" value="1"/>
</dbReference>
<evidence type="ECO:0008006" key="4">
    <source>
        <dbReference type="Google" id="ProtNLM"/>
    </source>
</evidence>
<organism evidence="2 3">
    <name type="scientific">Basidiobolus ranarum</name>
    <dbReference type="NCBI Taxonomy" id="34480"/>
    <lineage>
        <taxon>Eukaryota</taxon>
        <taxon>Fungi</taxon>
        <taxon>Fungi incertae sedis</taxon>
        <taxon>Zoopagomycota</taxon>
        <taxon>Entomophthoromycotina</taxon>
        <taxon>Basidiobolomycetes</taxon>
        <taxon>Basidiobolales</taxon>
        <taxon>Basidiobolaceae</taxon>
        <taxon>Basidiobolus</taxon>
    </lineage>
</organism>
<dbReference type="InterPro" id="IPR016712">
    <property type="entry name" value="Rbsml_bS1m-like"/>
</dbReference>
<name>A0ABR2X4W2_9FUNG</name>
<dbReference type="EMBL" id="JASJQH010000004">
    <property type="protein sequence ID" value="KAK9768823.1"/>
    <property type="molecule type" value="Genomic_DNA"/>
</dbReference>
<gene>
    <name evidence="2" type="ORF">K7432_000255</name>
</gene>
<reference evidence="2 3" key="1">
    <citation type="submission" date="2023-04" db="EMBL/GenBank/DDBJ databases">
        <title>Genome of Basidiobolus ranarum AG-B5.</title>
        <authorList>
            <person name="Stajich J.E."/>
            <person name="Carter-House D."/>
            <person name="Gryganskyi A."/>
        </authorList>
    </citation>
    <scope>NUCLEOTIDE SEQUENCE [LARGE SCALE GENOMIC DNA]</scope>
    <source>
        <strain evidence="2 3">AG-B5</strain>
    </source>
</reference>
<accession>A0ABR2X4W2</accession>
<keyword evidence="3" id="KW-1185">Reference proteome</keyword>
<dbReference type="PANTHER" id="PTHR28058:SF1">
    <property type="entry name" value="SMALL RIBOSOMAL SUBUNIT PROTEIN BS1M"/>
    <property type="match status" value="1"/>
</dbReference>
<protein>
    <recommendedName>
        <fullName evidence="4">Ribosomal protein S1</fullName>
    </recommendedName>
</protein>
<evidence type="ECO:0000313" key="2">
    <source>
        <dbReference type="EMBL" id="KAK9768823.1"/>
    </source>
</evidence>
<sequence>MSSFARQFRTSKLASYDSKINQVYTTFGSFRDIGDWGLKRNLPVTLRTKYIDVQALDTLEHQTPLVSAQGDILTLKRFKENFPTSKPPETLPMNVPINVTRLSERQWAGFLRKAAGRKQEWREAVESKKYREDEFLRFMNAVSSRSSGSQPVYPSYHLNNTSVVKVEGRILNRITGGYAVGVAGIVAFLPSRLAPQSIGSNPRDLKTFYVVKAEYDGQGKPDVVLSVTQPETASTGLNYRKMPNLFAGDKKESLSTDQLLAKVRSMIKSKPSETSVERKASQQPERIQFPSFAASTNTPKGAKKKSEEDKIAENLLSVFSSIASKKKSN</sequence>
<dbReference type="Pfam" id="PF11709">
    <property type="entry name" value="Mit_ribos_Mrp51"/>
    <property type="match status" value="1"/>
</dbReference>
<dbReference type="Proteomes" id="UP001479436">
    <property type="component" value="Unassembled WGS sequence"/>
</dbReference>
<evidence type="ECO:0000256" key="1">
    <source>
        <dbReference type="SAM" id="MobiDB-lite"/>
    </source>
</evidence>
<evidence type="ECO:0000313" key="3">
    <source>
        <dbReference type="Proteomes" id="UP001479436"/>
    </source>
</evidence>
<comment type="caution">
    <text evidence="2">The sequence shown here is derived from an EMBL/GenBank/DDBJ whole genome shotgun (WGS) entry which is preliminary data.</text>
</comment>